<accession>A0A542YRU4</accession>
<dbReference type="InterPro" id="IPR036779">
    <property type="entry name" value="LysM_dom_sf"/>
</dbReference>
<evidence type="ECO:0000256" key="1">
    <source>
        <dbReference type="SAM" id="MobiDB-lite"/>
    </source>
</evidence>
<feature type="domain" description="LysM" evidence="2">
    <location>
        <begin position="26"/>
        <end position="71"/>
    </location>
</feature>
<feature type="region of interest" description="Disordered" evidence="1">
    <location>
        <begin position="67"/>
        <end position="110"/>
    </location>
</feature>
<feature type="compositionally biased region" description="Polar residues" evidence="1">
    <location>
        <begin position="73"/>
        <end position="96"/>
    </location>
</feature>
<dbReference type="GO" id="GO:0008932">
    <property type="term" value="F:lytic endotransglycosylase activity"/>
    <property type="evidence" value="ECO:0007669"/>
    <property type="project" value="TreeGrafter"/>
</dbReference>
<organism evidence="3 4">
    <name type="scientific">Ornithinicoccus hortensis</name>
    <dbReference type="NCBI Taxonomy" id="82346"/>
    <lineage>
        <taxon>Bacteria</taxon>
        <taxon>Bacillati</taxon>
        <taxon>Actinomycetota</taxon>
        <taxon>Actinomycetes</taxon>
        <taxon>Micrococcales</taxon>
        <taxon>Intrasporangiaceae</taxon>
        <taxon>Ornithinicoccus</taxon>
    </lineage>
</organism>
<dbReference type="Pfam" id="PF01464">
    <property type="entry name" value="SLT"/>
    <property type="match status" value="1"/>
</dbReference>
<reference evidence="3 4" key="1">
    <citation type="submission" date="2019-06" db="EMBL/GenBank/DDBJ databases">
        <title>Sequencing the genomes of 1000 actinobacteria strains.</title>
        <authorList>
            <person name="Klenk H.-P."/>
        </authorList>
    </citation>
    <scope>NUCLEOTIDE SEQUENCE [LARGE SCALE GENOMIC DNA]</scope>
    <source>
        <strain evidence="3 4">DSM 12335</strain>
    </source>
</reference>
<feature type="compositionally biased region" description="Polar residues" evidence="1">
    <location>
        <begin position="151"/>
        <end position="171"/>
    </location>
</feature>
<dbReference type="Pfam" id="PF01476">
    <property type="entry name" value="LysM"/>
    <property type="match status" value="3"/>
</dbReference>
<dbReference type="InterPro" id="IPR023346">
    <property type="entry name" value="Lysozyme-like_dom_sf"/>
</dbReference>
<dbReference type="InterPro" id="IPR008258">
    <property type="entry name" value="Transglycosylase_SLT_dom_1"/>
</dbReference>
<name>A0A542YRU4_9MICO</name>
<gene>
    <name evidence="3" type="ORF">FB467_1757</name>
</gene>
<sequence>MSPLADLPPELPTELHATVLTDKSTRSHEVVPGDTLYDLAARYGTTVAALREHNDLPHGGRWLMPGTVLEVPTSGSSDKAGDSTATKGSTGKASNQAGKGAGKGTKVTVRPGDTLSHLAVRHDVSVAAIVQANGLDNPRMIHAGQVLTIPGGTTQAASPGTSSTSGDQGRSGTKAASRGAAGGSVTIRQGDTLTSIAARHDVSLSALVKANAGLNPQALWVGQQVNLPGGTAEVRTTTARPENVGDAKAGEHVDRTFLHYTYPHDVARSAAANRDHLASVDVPSRDQVRQMVADTARQHGVDPALMLALSSTESGWNQRAVSPANAIGVMQVIPSSGDWASGLVGRELNLLDPQDNITAGTVIMRSLLRTADDENQAIAGYYQGLAGVQSNGMYPDTRHYVATIQALKKQM</sequence>
<dbReference type="RefSeq" id="WP_141784753.1">
    <property type="nucleotide sequence ID" value="NZ_BAAAIK010000002.1"/>
</dbReference>
<dbReference type="SUPFAM" id="SSF53955">
    <property type="entry name" value="Lysozyme-like"/>
    <property type="match status" value="1"/>
</dbReference>
<dbReference type="PANTHER" id="PTHR33734:SF22">
    <property type="entry name" value="MEMBRANE-BOUND LYTIC MUREIN TRANSGLYCOSYLASE D"/>
    <property type="match status" value="1"/>
</dbReference>
<evidence type="ECO:0000259" key="2">
    <source>
        <dbReference type="PROSITE" id="PS51782"/>
    </source>
</evidence>
<protein>
    <submittedName>
        <fullName evidence="3">LysM domain-containing protein</fullName>
    </submittedName>
</protein>
<dbReference type="SUPFAM" id="SSF54106">
    <property type="entry name" value="LysM domain"/>
    <property type="match status" value="3"/>
</dbReference>
<comment type="caution">
    <text evidence="3">The sequence shown here is derived from an EMBL/GenBank/DDBJ whole genome shotgun (WGS) entry which is preliminary data.</text>
</comment>
<dbReference type="EMBL" id="VFOP01000001">
    <property type="protein sequence ID" value="TQL50644.1"/>
    <property type="molecule type" value="Genomic_DNA"/>
</dbReference>
<dbReference type="Gene3D" id="1.10.530.10">
    <property type="match status" value="1"/>
</dbReference>
<dbReference type="Gene3D" id="3.10.350.10">
    <property type="entry name" value="LysM domain"/>
    <property type="match status" value="3"/>
</dbReference>
<evidence type="ECO:0000313" key="4">
    <source>
        <dbReference type="Proteomes" id="UP000319516"/>
    </source>
</evidence>
<dbReference type="SMART" id="SM00257">
    <property type="entry name" value="LysM"/>
    <property type="match status" value="3"/>
</dbReference>
<dbReference type="PROSITE" id="PS51782">
    <property type="entry name" value="LYSM"/>
    <property type="match status" value="3"/>
</dbReference>
<dbReference type="CDD" id="cd00118">
    <property type="entry name" value="LysM"/>
    <property type="match status" value="3"/>
</dbReference>
<dbReference type="AlphaFoldDB" id="A0A542YRU4"/>
<feature type="domain" description="LysM" evidence="2">
    <location>
        <begin position="183"/>
        <end position="227"/>
    </location>
</feature>
<dbReference type="Proteomes" id="UP000319516">
    <property type="component" value="Unassembled WGS sequence"/>
</dbReference>
<evidence type="ECO:0000313" key="3">
    <source>
        <dbReference type="EMBL" id="TQL50644.1"/>
    </source>
</evidence>
<keyword evidence="4" id="KW-1185">Reference proteome</keyword>
<feature type="region of interest" description="Disordered" evidence="1">
    <location>
        <begin position="150"/>
        <end position="183"/>
    </location>
</feature>
<proteinExistence type="predicted"/>
<dbReference type="PANTHER" id="PTHR33734">
    <property type="entry name" value="LYSM DOMAIN-CONTAINING GPI-ANCHORED PROTEIN 2"/>
    <property type="match status" value="1"/>
</dbReference>
<dbReference type="InterPro" id="IPR018392">
    <property type="entry name" value="LysM"/>
</dbReference>
<feature type="domain" description="LysM" evidence="2">
    <location>
        <begin position="105"/>
        <end position="149"/>
    </location>
</feature>
<dbReference type="OrthoDB" id="5244690at2"/>